<dbReference type="InterPro" id="IPR050231">
    <property type="entry name" value="Iron_ascorbate_oxido_reductase"/>
</dbReference>
<sequence>MVGSINIEAPSDLKLPFIDLSAEPDLKQGTPRWDSLKSQVRKALQDYGCFEASFDRVSSRLRTDVFGSLEDLFDLPLPTKQASFPPEAFPQGYLGRPPANPFFESFGLNDPHLLDVVQNFSDRLWPQGGNPSFSKNVHSMSKKVSELDQIVRTMILESFGLEKYVDEHMCFTNYHLRVMKYEVTVATSETALDPKTGLKVHTDKSMITTLCQNEVDGLELQNKRGEWVKFKPTSRSSFVVLVGDSLHAWLNGRVHCPDHRVWLCENDKLRYSFALFTRPKADNTIKAPEELIDEQHPLLFKPFTYKQLIASTFSQASLKDASPLLSSFSNVQTQKGDLS</sequence>
<accession>A0AAV0NG70</accession>
<feature type="domain" description="Fe2OG dioxygenase" evidence="4">
    <location>
        <begin position="172"/>
        <end position="279"/>
    </location>
</feature>
<comment type="similarity">
    <text evidence="3">Belongs to the iron/ascorbate-dependent oxidoreductase family.</text>
</comment>
<dbReference type="GO" id="GO:0016491">
    <property type="term" value="F:oxidoreductase activity"/>
    <property type="evidence" value="ECO:0007669"/>
    <property type="project" value="UniProtKB-KW"/>
</dbReference>
<dbReference type="InterPro" id="IPR005123">
    <property type="entry name" value="Oxoglu/Fe-dep_dioxygenase_dom"/>
</dbReference>
<keyword evidence="6" id="KW-1185">Reference proteome</keyword>
<evidence type="ECO:0000256" key="3">
    <source>
        <dbReference type="RuleBase" id="RU003682"/>
    </source>
</evidence>
<gene>
    <name evidence="5" type="ORF">LITE_LOCUS33186</name>
</gene>
<evidence type="ECO:0000256" key="1">
    <source>
        <dbReference type="ARBA" id="ARBA00022723"/>
    </source>
</evidence>
<evidence type="ECO:0000313" key="5">
    <source>
        <dbReference type="EMBL" id="CAI0457593.1"/>
    </source>
</evidence>
<protein>
    <recommendedName>
        <fullName evidence="4">Fe2OG dioxygenase domain-containing protein</fullName>
    </recommendedName>
</protein>
<name>A0AAV0NG70_9ROSI</name>
<dbReference type="InterPro" id="IPR027443">
    <property type="entry name" value="IPNS-like_sf"/>
</dbReference>
<evidence type="ECO:0000259" key="4">
    <source>
        <dbReference type="PROSITE" id="PS51471"/>
    </source>
</evidence>
<dbReference type="Gene3D" id="2.60.120.330">
    <property type="entry name" value="B-lactam Antibiotic, Isopenicillin N Synthase, Chain"/>
    <property type="match status" value="1"/>
</dbReference>
<keyword evidence="3" id="KW-0560">Oxidoreductase</keyword>
<dbReference type="GO" id="GO:0046872">
    <property type="term" value="F:metal ion binding"/>
    <property type="evidence" value="ECO:0007669"/>
    <property type="project" value="UniProtKB-KW"/>
</dbReference>
<keyword evidence="2 3" id="KW-0408">Iron</keyword>
<dbReference type="InterPro" id="IPR026992">
    <property type="entry name" value="DIOX_N"/>
</dbReference>
<comment type="caution">
    <text evidence="5">The sequence shown here is derived from an EMBL/GenBank/DDBJ whole genome shotgun (WGS) entry which is preliminary data.</text>
</comment>
<evidence type="ECO:0000256" key="2">
    <source>
        <dbReference type="ARBA" id="ARBA00023004"/>
    </source>
</evidence>
<evidence type="ECO:0000313" key="6">
    <source>
        <dbReference type="Proteomes" id="UP001154282"/>
    </source>
</evidence>
<reference evidence="5" key="1">
    <citation type="submission" date="2022-08" db="EMBL/GenBank/DDBJ databases">
        <authorList>
            <person name="Gutierrez-Valencia J."/>
        </authorList>
    </citation>
    <scope>NUCLEOTIDE SEQUENCE</scope>
</reference>
<dbReference type="Pfam" id="PF03171">
    <property type="entry name" value="2OG-FeII_Oxy"/>
    <property type="match status" value="1"/>
</dbReference>
<dbReference type="SUPFAM" id="SSF51197">
    <property type="entry name" value="Clavaminate synthase-like"/>
    <property type="match status" value="1"/>
</dbReference>
<dbReference type="AlphaFoldDB" id="A0AAV0NG70"/>
<dbReference type="EMBL" id="CAMGYJ010000008">
    <property type="protein sequence ID" value="CAI0457593.1"/>
    <property type="molecule type" value="Genomic_DNA"/>
</dbReference>
<proteinExistence type="inferred from homology"/>
<dbReference type="PANTHER" id="PTHR47990">
    <property type="entry name" value="2-OXOGLUTARATE (2OG) AND FE(II)-DEPENDENT OXYGENASE SUPERFAMILY PROTEIN-RELATED"/>
    <property type="match status" value="1"/>
</dbReference>
<keyword evidence="1 3" id="KW-0479">Metal-binding</keyword>
<dbReference type="Proteomes" id="UP001154282">
    <property type="component" value="Unassembled WGS sequence"/>
</dbReference>
<dbReference type="Pfam" id="PF14226">
    <property type="entry name" value="DIOX_N"/>
    <property type="match status" value="1"/>
</dbReference>
<organism evidence="5 6">
    <name type="scientific">Linum tenue</name>
    <dbReference type="NCBI Taxonomy" id="586396"/>
    <lineage>
        <taxon>Eukaryota</taxon>
        <taxon>Viridiplantae</taxon>
        <taxon>Streptophyta</taxon>
        <taxon>Embryophyta</taxon>
        <taxon>Tracheophyta</taxon>
        <taxon>Spermatophyta</taxon>
        <taxon>Magnoliopsida</taxon>
        <taxon>eudicotyledons</taxon>
        <taxon>Gunneridae</taxon>
        <taxon>Pentapetalae</taxon>
        <taxon>rosids</taxon>
        <taxon>fabids</taxon>
        <taxon>Malpighiales</taxon>
        <taxon>Linaceae</taxon>
        <taxon>Linum</taxon>
    </lineage>
</organism>
<dbReference type="PROSITE" id="PS51471">
    <property type="entry name" value="FE2OG_OXY"/>
    <property type="match status" value="1"/>
</dbReference>
<dbReference type="InterPro" id="IPR044861">
    <property type="entry name" value="IPNS-like_FE2OG_OXY"/>
</dbReference>